<evidence type="ECO:0000256" key="1">
    <source>
        <dbReference type="SAM" id="SignalP"/>
    </source>
</evidence>
<protein>
    <submittedName>
        <fullName evidence="3">Esterase</fullName>
    </submittedName>
</protein>
<dbReference type="Gene3D" id="3.40.50.1110">
    <property type="entry name" value="SGNH hydrolase"/>
    <property type="match status" value="1"/>
</dbReference>
<dbReference type="Pfam" id="PF13472">
    <property type="entry name" value="Lipase_GDSL_2"/>
    <property type="match status" value="1"/>
</dbReference>
<evidence type="ECO:0000259" key="2">
    <source>
        <dbReference type="Pfam" id="PF13472"/>
    </source>
</evidence>
<accession>A0A2N0X671</accession>
<sequence>MGRVIKLLSSSAMTRARARGRRWLLGAVAGATVAVPALAASVAPTAQAAPAGNIVTLGDSFTANPSALYKNFGGVVPGLVPADYPNQEGCLQAPDNWPRLLGAQVGTPVADWSCTAQTSRTMLGRLDRAIATGDLHPGTRAVVMAIGMNNFGPFGVKDGTNPLDGPSHRQAFLDDMRAAAERIRSVAPGAKIVLSGMPSVSTGPSFCAVNIHPDNPGLLPEGLHIPLLGQVEDENSARQAQAAADNGMAFVNLRDATRENGTCAPKDSERMVAGIVDITSPQWNIVFHPTIVGSRFMAEQIAPHV</sequence>
<feature type="chain" id="PRO_5039340855" evidence="1">
    <location>
        <begin position="40"/>
        <end position="305"/>
    </location>
</feature>
<dbReference type="STRING" id="1121365.GCA_000375365_01289"/>
<dbReference type="InterPro" id="IPR036514">
    <property type="entry name" value="SGNH_hydro_sf"/>
</dbReference>
<gene>
    <name evidence="3" type="ORF">CXB45_08285</name>
</gene>
<dbReference type="Proteomes" id="UP000233249">
    <property type="component" value="Unassembled WGS sequence"/>
</dbReference>
<feature type="signal peptide" evidence="1">
    <location>
        <begin position="1"/>
        <end position="39"/>
    </location>
</feature>
<dbReference type="EMBL" id="PJAF01000024">
    <property type="protein sequence ID" value="PKF68198.1"/>
    <property type="molecule type" value="Genomic_DNA"/>
</dbReference>
<dbReference type="InterPro" id="IPR006311">
    <property type="entry name" value="TAT_signal"/>
</dbReference>
<keyword evidence="1" id="KW-0732">Signal</keyword>
<reference evidence="3 4" key="1">
    <citation type="submission" date="2017-12" db="EMBL/GenBank/DDBJ databases">
        <title>Corynebacterium mastitidis 16-1433 Genome.</title>
        <authorList>
            <person name="Gulvik C.A."/>
        </authorList>
    </citation>
    <scope>NUCLEOTIDE SEQUENCE [LARGE SCALE GENOMIC DNA]</scope>
    <source>
        <strain evidence="3 4">16-1433</strain>
    </source>
</reference>
<dbReference type="AlphaFoldDB" id="A0A2N0X671"/>
<dbReference type="SUPFAM" id="SSF52266">
    <property type="entry name" value="SGNH hydrolase"/>
    <property type="match status" value="1"/>
</dbReference>
<evidence type="ECO:0000313" key="3">
    <source>
        <dbReference type="EMBL" id="PKF68198.1"/>
    </source>
</evidence>
<organism evidence="3 4">
    <name type="scientific">Corynebacterium mastitidis</name>
    <dbReference type="NCBI Taxonomy" id="161890"/>
    <lineage>
        <taxon>Bacteria</taxon>
        <taxon>Bacillati</taxon>
        <taxon>Actinomycetota</taxon>
        <taxon>Actinomycetes</taxon>
        <taxon>Mycobacteriales</taxon>
        <taxon>Corynebacteriaceae</taxon>
        <taxon>Corynebacterium</taxon>
    </lineage>
</organism>
<proteinExistence type="predicted"/>
<name>A0A2N0X671_9CORY</name>
<evidence type="ECO:0000313" key="4">
    <source>
        <dbReference type="Proteomes" id="UP000233249"/>
    </source>
</evidence>
<dbReference type="PROSITE" id="PS51318">
    <property type="entry name" value="TAT"/>
    <property type="match status" value="1"/>
</dbReference>
<dbReference type="InterPro" id="IPR013830">
    <property type="entry name" value="SGNH_hydro"/>
</dbReference>
<feature type="domain" description="SGNH hydrolase-type esterase" evidence="2">
    <location>
        <begin position="57"/>
        <end position="290"/>
    </location>
</feature>
<comment type="caution">
    <text evidence="3">The sequence shown here is derived from an EMBL/GenBank/DDBJ whole genome shotgun (WGS) entry which is preliminary data.</text>
</comment>